<evidence type="ECO:0000256" key="2">
    <source>
        <dbReference type="ARBA" id="ARBA00006809"/>
    </source>
</evidence>
<feature type="region of interest" description="Disordered" evidence="4">
    <location>
        <begin position="1179"/>
        <end position="1390"/>
    </location>
</feature>
<evidence type="ECO:0000256" key="3">
    <source>
        <dbReference type="ARBA" id="ARBA00023242"/>
    </source>
</evidence>
<comment type="similarity">
    <text evidence="2">Belongs to the MYBBP1A family.</text>
</comment>
<feature type="compositionally biased region" description="Basic and acidic residues" evidence="4">
    <location>
        <begin position="56"/>
        <end position="71"/>
    </location>
</feature>
<dbReference type="InterPro" id="IPR007015">
    <property type="entry name" value="DNA_pol_V/MYBBP1A"/>
</dbReference>
<reference evidence="5" key="1">
    <citation type="submission" date="2015-10" db="EMBL/GenBank/DDBJ databases">
        <title>EvidentialGene: Evidence-directed Construction of Complete mRNA Transcriptomes without Genomes.</title>
        <authorList>
            <person name="Gilbert D.G."/>
        </authorList>
    </citation>
    <scope>NUCLEOTIDE SEQUENCE</scope>
</reference>
<dbReference type="OrthoDB" id="6359128at2759"/>
<comment type="subcellular location">
    <subcellularLocation>
        <location evidence="1">Nucleus</location>
    </subcellularLocation>
</comment>
<keyword evidence="3" id="KW-0539">Nucleus</keyword>
<dbReference type="GO" id="GO:0003723">
    <property type="term" value="F:RNA binding"/>
    <property type="evidence" value="ECO:0007669"/>
    <property type="project" value="TreeGrafter"/>
</dbReference>
<evidence type="ECO:0000256" key="1">
    <source>
        <dbReference type="ARBA" id="ARBA00004123"/>
    </source>
</evidence>
<feature type="region of interest" description="Disordered" evidence="4">
    <location>
        <begin position="52"/>
        <end position="79"/>
    </location>
</feature>
<dbReference type="InterPro" id="IPR016024">
    <property type="entry name" value="ARM-type_fold"/>
</dbReference>
<accession>A0A0P6FDN6</accession>
<dbReference type="GO" id="GO:0043565">
    <property type="term" value="F:sequence-specific DNA binding"/>
    <property type="evidence" value="ECO:0007669"/>
    <property type="project" value="TreeGrafter"/>
</dbReference>
<feature type="compositionally biased region" description="Acidic residues" evidence="4">
    <location>
        <begin position="732"/>
        <end position="752"/>
    </location>
</feature>
<feature type="compositionally biased region" description="Acidic residues" evidence="4">
    <location>
        <begin position="760"/>
        <end position="780"/>
    </location>
</feature>
<evidence type="ECO:0000256" key="4">
    <source>
        <dbReference type="SAM" id="MobiDB-lite"/>
    </source>
</evidence>
<proteinExistence type="inferred from homology"/>
<sequence length="1390" mass="154799">MCQFLLEQQSSPSFSSFSRGLDQFAACSKSNLLKMKKKTVKTVVPVEIDTSLNGTDNKEQKARTLDGKSENDTAASDNVPNAVLTTSKPVINTKSSKGLSQQFLDLFWKLADKEASIRLTASLEIIKHIESALSSASQLNYTIGRLVQGLASNRECARHGYYITLVGILKALDATQLTNQIIHEAIKNRLVAEGNKKERIDQHVGQVLAYGALLKSGRLNDKEEMLLVINQLIIGSKIKNYIQPVAYGFLEELCQKVDAETFKGTVWPLLKPELSLPWGDQTFDTLNLLLVAQSKFPKIVDKRFWKETFGSSNISKPECFSELTTLILTNSSSGDHPLFAKIAKILFDSGKLLDFWSDHFDPALEFPTNLKSVAALTMFNSLLKIVDDDMVGKLLLKSIVSILVTILQAKEDSNFELADKTLESIKTVLAKEDISPDSQISIIEQLLNLSGHVAFDKNTNTRFIANVSFSLKKETIVKIVEMYRQFVNDSSRTQDKITLIQHLTKLISHPAMQRDVEWKASQLVFLAQWAYFTPSASKVFSSAAKETFHRALDHPCKKLEDLSTFLSKSFDQVNKLVDVDGEITDEVKAYWKNLKKVVEKIQKKNRTTKETDSWTGQVFLVLYINMGFELLRQPALPFEIIAELDTCYSKATENSNRKTKAAKAKQLETPEDPHWLEVVTDILLSLLSRNQHLLRSIVVSVWSLLAEHVTPNALQQVLDVIDPSKKDTPLVDADEEDEDLEDSDLSDEEESPNGEKEANEESEIEEEDDGDDECSDGMDEEETITDKLRMKIHEALGDSAALTDTESVDIDDLSDGQMESLDKALGSAFQEFRKARSVRKNVNKLPKEGTALMHFRLRCLDLIEVLTDKELSISLSAAAMMPLLSLLEVTVKEPLQKPLMDRTRSVLRKLTNIRRFSDSKDVVMEDLVKLLQILFSKPYAKKTLMPYISEDLVQCCSFILRCTLHLSRVNDSTSGQKMQKEPHVEVDGVYQLYRSNLSKFFLKRDSHVPFGVFSRALVFPWPDAGFLLESLIEYAFGPTILKNRKLLAVQLLTALFRNSTAVSAIGEPLLTKRLHSLLQCSQRVVEEAGSDSKPKYLNELFILLRVVLLCPEVAKLRGGSPTSGGVGTDDGEPWKPFKDALTVFTAKGLGKQKDLKKNHSMLARLMGLALDEIEPAQACGGGGSKRLTSSSSSPEADGAKSTKTTTNGSKAGEMATKKKLKSNRPGDKEKKEAKKRRMTASGEGFGGVTFAQVDMDIDVAPEAEPSSSVVAKEKVGERKKRRKDSETMKAGSHDTNGNQVEQEVVEEVKGAKSKKEKKKKLKKKDKNSVEEVSEDVPTAAEDASAGSTTPKKLKKRQTTVESTTDDRRDETTDGTPSPAKKKKKRKSTID</sequence>
<name>A0A0P6FDN6_9CRUS</name>
<feature type="region of interest" description="Disordered" evidence="4">
    <location>
        <begin position="726"/>
        <end position="780"/>
    </location>
</feature>
<dbReference type="SUPFAM" id="SSF48371">
    <property type="entry name" value="ARM repeat"/>
    <property type="match status" value="1"/>
</dbReference>
<dbReference type="EMBL" id="GDIQ01050399">
    <property type="protein sequence ID" value="JAN44338.1"/>
    <property type="molecule type" value="Transcribed_RNA"/>
</dbReference>
<dbReference type="GO" id="GO:0003714">
    <property type="term" value="F:transcription corepressor activity"/>
    <property type="evidence" value="ECO:0007669"/>
    <property type="project" value="TreeGrafter"/>
</dbReference>
<dbReference type="Pfam" id="PF04931">
    <property type="entry name" value="DNA_pol_phi"/>
    <property type="match status" value="1"/>
</dbReference>
<dbReference type="PANTHER" id="PTHR13213">
    <property type="entry name" value="MYB-BINDING PROTEIN 1A FAMILY MEMBER"/>
    <property type="match status" value="1"/>
</dbReference>
<feature type="compositionally biased region" description="Basic residues" evidence="4">
    <location>
        <begin position="1311"/>
        <end position="1325"/>
    </location>
</feature>
<protein>
    <submittedName>
        <fullName evidence="5">Myb-binding protein 1A</fullName>
    </submittedName>
</protein>
<dbReference type="GO" id="GO:0005730">
    <property type="term" value="C:nucleolus"/>
    <property type="evidence" value="ECO:0007669"/>
    <property type="project" value="InterPro"/>
</dbReference>
<organism evidence="5">
    <name type="scientific">Daphnia magna</name>
    <dbReference type="NCBI Taxonomy" id="35525"/>
    <lineage>
        <taxon>Eukaryota</taxon>
        <taxon>Metazoa</taxon>
        <taxon>Ecdysozoa</taxon>
        <taxon>Arthropoda</taxon>
        <taxon>Crustacea</taxon>
        <taxon>Branchiopoda</taxon>
        <taxon>Diplostraca</taxon>
        <taxon>Cladocera</taxon>
        <taxon>Anomopoda</taxon>
        <taxon>Daphniidae</taxon>
        <taxon>Daphnia</taxon>
    </lineage>
</organism>
<evidence type="ECO:0000313" key="5">
    <source>
        <dbReference type="EMBL" id="JAN44336.1"/>
    </source>
</evidence>
<dbReference type="EMBL" id="GDIQ01050401">
    <property type="protein sequence ID" value="JAN44336.1"/>
    <property type="molecule type" value="Transcribed_RNA"/>
</dbReference>
<feature type="compositionally biased region" description="Basic residues" evidence="4">
    <location>
        <begin position="1379"/>
        <end position="1390"/>
    </location>
</feature>
<dbReference type="PANTHER" id="PTHR13213:SF2">
    <property type="entry name" value="MYB-BINDING PROTEIN 1A"/>
    <property type="match status" value="1"/>
</dbReference>